<accession>A0A1V9AAA5</accession>
<feature type="region of interest" description="Disordered" evidence="1">
    <location>
        <begin position="109"/>
        <end position="153"/>
    </location>
</feature>
<dbReference type="Proteomes" id="UP000192591">
    <property type="component" value="Unassembled WGS sequence"/>
</dbReference>
<name>A0A1V9AAA5_SACPI</name>
<protein>
    <submittedName>
        <fullName evidence="2">Uncharacterized protein</fullName>
    </submittedName>
</protein>
<dbReference type="STRING" id="1962155.B1813_06005"/>
<proteinExistence type="predicted"/>
<sequence>MTSHDQAEPGADGARLAEEIRLLVDLVVEQARPWLDGVIQAGHGRAHGSEQSSEQAAGTDDGGCEWCPLCAVVSLCRGERVDVAARVLDHVTQLLALLRAVLADRWAPEDGVHMPGFRPPPTRSPEDERRESRVQHVVVTPASEWEPDARDRR</sequence>
<organism evidence="2 3">
    <name type="scientific">Saccharomonospora piscinae</name>
    <dbReference type="NCBI Taxonomy" id="687388"/>
    <lineage>
        <taxon>Bacteria</taxon>
        <taxon>Bacillati</taxon>
        <taxon>Actinomycetota</taxon>
        <taxon>Actinomycetes</taxon>
        <taxon>Pseudonocardiales</taxon>
        <taxon>Pseudonocardiaceae</taxon>
        <taxon>Saccharomonospora</taxon>
    </lineage>
</organism>
<evidence type="ECO:0000256" key="1">
    <source>
        <dbReference type="SAM" id="MobiDB-lite"/>
    </source>
</evidence>
<reference evidence="2 3" key="1">
    <citation type="submission" date="2017-02" db="EMBL/GenBank/DDBJ databases">
        <title>Draft genome of Saccharomonospora sp. 154.</title>
        <authorList>
            <person name="Alonso-Carmona G.S."/>
            <person name="De La Haba R."/>
            <person name="Vera-Gargallo B."/>
            <person name="Sandoval-Trujillo A.H."/>
            <person name="Ramirez-Duran N."/>
            <person name="Ventosa A."/>
        </authorList>
    </citation>
    <scope>NUCLEOTIDE SEQUENCE [LARGE SCALE GENOMIC DNA]</scope>
    <source>
        <strain evidence="2 3">LRS4.154</strain>
    </source>
</reference>
<dbReference type="RefSeq" id="WP_081190950.1">
    <property type="nucleotide sequence ID" value="NZ_MWIH01000003.1"/>
</dbReference>
<feature type="compositionally biased region" description="Basic and acidic residues" evidence="1">
    <location>
        <begin position="124"/>
        <end position="134"/>
    </location>
</feature>
<evidence type="ECO:0000313" key="3">
    <source>
        <dbReference type="Proteomes" id="UP000192591"/>
    </source>
</evidence>
<dbReference type="AlphaFoldDB" id="A0A1V9AAA5"/>
<evidence type="ECO:0000313" key="2">
    <source>
        <dbReference type="EMBL" id="OQO94055.1"/>
    </source>
</evidence>
<dbReference type="EMBL" id="MWIH01000003">
    <property type="protein sequence ID" value="OQO94055.1"/>
    <property type="molecule type" value="Genomic_DNA"/>
</dbReference>
<comment type="caution">
    <text evidence="2">The sequence shown here is derived from an EMBL/GenBank/DDBJ whole genome shotgun (WGS) entry which is preliminary data.</text>
</comment>
<gene>
    <name evidence="2" type="ORF">B1813_06005</name>
</gene>
<keyword evidence="3" id="KW-1185">Reference proteome</keyword>